<keyword evidence="3" id="KW-1185">Reference proteome</keyword>
<dbReference type="Gene3D" id="3.30.1380.10">
    <property type="match status" value="1"/>
</dbReference>
<sequence>MRRWEATHPRPAVGYVDGKPIALQVVELDGKPVEVTTAAALGRMREAAARDGVQLENVGGFRTMEEQSRLRECYVTCSCNNCNYAEAPGHSQHQSGRALDLNARAPGVFAWLSAHAAEHGFYNTVPGEPWHWEFWATGAGQIV</sequence>
<keyword evidence="2" id="KW-0378">Hydrolase</keyword>
<dbReference type="AlphaFoldDB" id="A0A1I1XFB5"/>
<gene>
    <name evidence="2" type="ORF">SAMN02745121_02817</name>
</gene>
<dbReference type="PANTHER" id="PTHR34385">
    <property type="entry name" value="D-ALANYL-D-ALANINE CARBOXYPEPTIDASE"/>
    <property type="match status" value="1"/>
</dbReference>
<dbReference type="CDD" id="cd14814">
    <property type="entry name" value="Peptidase_M15"/>
    <property type="match status" value="1"/>
</dbReference>
<dbReference type="InterPro" id="IPR009045">
    <property type="entry name" value="Zn_M74/Hedgehog-like"/>
</dbReference>
<dbReference type="RefSeq" id="WP_170136165.1">
    <property type="nucleotide sequence ID" value="NZ_FOMX01000008.1"/>
</dbReference>
<dbReference type="EMBL" id="FOMX01000008">
    <property type="protein sequence ID" value="SFE06057.1"/>
    <property type="molecule type" value="Genomic_DNA"/>
</dbReference>
<evidence type="ECO:0000313" key="3">
    <source>
        <dbReference type="Proteomes" id="UP000199400"/>
    </source>
</evidence>
<dbReference type="GO" id="GO:0004180">
    <property type="term" value="F:carboxypeptidase activity"/>
    <property type="evidence" value="ECO:0007669"/>
    <property type="project" value="UniProtKB-KW"/>
</dbReference>
<dbReference type="Proteomes" id="UP000199400">
    <property type="component" value="Unassembled WGS sequence"/>
</dbReference>
<protein>
    <submittedName>
        <fullName evidence="2">D-alanyl-D-alanine carboxypeptidase</fullName>
    </submittedName>
</protein>
<organism evidence="2 3">
    <name type="scientific">Nannocystis exedens</name>
    <dbReference type="NCBI Taxonomy" id="54"/>
    <lineage>
        <taxon>Bacteria</taxon>
        <taxon>Pseudomonadati</taxon>
        <taxon>Myxococcota</taxon>
        <taxon>Polyangia</taxon>
        <taxon>Nannocystales</taxon>
        <taxon>Nannocystaceae</taxon>
        <taxon>Nannocystis</taxon>
    </lineage>
</organism>
<reference evidence="3" key="1">
    <citation type="submission" date="2016-10" db="EMBL/GenBank/DDBJ databases">
        <authorList>
            <person name="Varghese N."/>
            <person name="Submissions S."/>
        </authorList>
    </citation>
    <scope>NUCLEOTIDE SEQUENCE [LARGE SCALE GENOMIC DNA]</scope>
    <source>
        <strain evidence="3">ATCC 25963</strain>
    </source>
</reference>
<dbReference type="STRING" id="54.SAMN02745121_02817"/>
<accession>A0A1I1XFB5</accession>
<keyword evidence="2" id="KW-0645">Protease</keyword>
<dbReference type="Pfam" id="PF02557">
    <property type="entry name" value="VanY"/>
    <property type="match status" value="1"/>
</dbReference>
<dbReference type="SUPFAM" id="SSF55166">
    <property type="entry name" value="Hedgehog/DD-peptidase"/>
    <property type="match status" value="1"/>
</dbReference>
<feature type="domain" description="D-alanyl-D-alanine carboxypeptidase-like core" evidence="1">
    <location>
        <begin position="34"/>
        <end position="136"/>
    </location>
</feature>
<dbReference type="InterPro" id="IPR052179">
    <property type="entry name" value="DD-CPase-like"/>
</dbReference>
<name>A0A1I1XFB5_9BACT</name>
<evidence type="ECO:0000259" key="1">
    <source>
        <dbReference type="Pfam" id="PF02557"/>
    </source>
</evidence>
<dbReference type="GO" id="GO:0006508">
    <property type="term" value="P:proteolysis"/>
    <property type="evidence" value="ECO:0007669"/>
    <property type="project" value="InterPro"/>
</dbReference>
<dbReference type="PANTHER" id="PTHR34385:SF1">
    <property type="entry name" value="PEPTIDOGLYCAN L-ALANYL-D-GLUTAMATE ENDOPEPTIDASE CWLK"/>
    <property type="match status" value="1"/>
</dbReference>
<dbReference type="InterPro" id="IPR003709">
    <property type="entry name" value="VanY-like_core_dom"/>
</dbReference>
<keyword evidence="2" id="KW-0121">Carboxypeptidase</keyword>
<evidence type="ECO:0000313" key="2">
    <source>
        <dbReference type="EMBL" id="SFE06057.1"/>
    </source>
</evidence>
<proteinExistence type="predicted"/>